<dbReference type="AlphaFoldDB" id="A0A3B0T8D6"/>
<reference evidence="2" key="1">
    <citation type="submission" date="2018-06" db="EMBL/GenBank/DDBJ databases">
        <authorList>
            <person name="Zhirakovskaya E."/>
        </authorList>
    </citation>
    <scope>NUCLEOTIDE SEQUENCE</scope>
</reference>
<gene>
    <name evidence="2" type="ORF">MNBD_ACTINO02-3133</name>
</gene>
<name>A0A3B0T8D6_9ZZZZ</name>
<dbReference type="Gene3D" id="3.60.15.10">
    <property type="entry name" value="Ribonuclease Z/Hydroxyacylglutathione hydrolase-like"/>
    <property type="match status" value="1"/>
</dbReference>
<dbReference type="Pfam" id="PF12706">
    <property type="entry name" value="Lactamase_B_2"/>
    <property type="match status" value="1"/>
</dbReference>
<sequence>MSETEAAHVVVLGSGQDAGAPQFGGPPVEITRTASSLLVTSPSGTNYLFDASPDIRTQSQRNTFDPHQLGGVFLTHAHMGHYLGLAHFGNEAAATASVRCFGTASMHTFLTHNEPWRALFTRRHLEFSVLVPGVDVPLDESLTITAHLVPHRPDFTDTVGYVVTNRKTQGSMLYLPDIDAWDQWPDSRRIVDSTTLAFLDASFSSGAELPGREIANFPHPLVSDTIAHFDTSPGQIVLTHINHSNPLGTVGADATDMAARAGFLIAADGDRYEF</sequence>
<accession>A0A3B0T8D6</accession>
<evidence type="ECO:0000313" key="2">
    <source>
        <dbReference type="EMBL" id="VAW09607.1"/>
    </source>
</evidence>
<feature type="domain" description="Metallo-beta-lactamase" evidence="1">
    <location>
        <begin position="45"/>
        <end position="241"/>
    </location>
</feature>
<dbReference type="SUPFAM" id="SSF56281">
    <property type="entry name" value="Metallo-hydrolase/oxidoreductase"/>
    <property type="match status" value="1"/>
</dbReference>
<organism evidence="2">
    <name type="scientific">hydrothermal vent metagenome</name>
    <dbReference type="NCBI Taxonomy" id="652676"/>
    <lineage>
        <taxon>unclassified sequences</taxon>
        <taxon>metagenomes</taxon>
        <taxon>ecological metagenomes</taxon>
    </lineage>
</organism>
<dbReference type="EMBL" id="UOEK01000613">
    <property type="protein sequence ID" value="VAW09607.1"/>
    <property type="molecule type" value="Genomic_DNA"/>
</dbReference>
<evidence type="ECO:0000259" key="1">
    <source>
        <dbReference type="Pfam" id="PF12706"/>
    </source>
</evidence>
<dbReference type="InterPro" id="IPR001279">
    <property type="entry name" value="Metallo-B-lactamas"/>
</dbReference>
<protein>
    <recommendedName>
        <fullName evidence="1">Metallo-beta-lactamase domain-containing protein</fullName>
    </recommendedName>
</protein>
<dbReference type="InterPro" id="IPR036866">
    <property type="entry name" value="RibonucZ/Hydroxyglut_hydro"/>
</dbReference>
<proteinExistence type="predicted"/>